<dbReference type="InterPro" id="IPR036291">
    <property type="entry name" value="NAD(P)-bd_dom_sf"/>
</dbReference>
<evidence type="ECO:0000256" key="1">
    <source>
        <dbReference type="ARBA" id="ARBA00023002"/>
    </source>
</evidence>
<dbReference type="Gene3D" id="1.10.1040.10">
    <property type="entry name" value="N-(1-d-carboxylethyl)-l-norvaline Dehydrogenase, domain 2"/>
    <property type="match status" value="1"/>
</dbReference>
<dbReference type="Pfam" id="PF01232">
    <property type="entry name" value="Mannitol_dh"/>
    <property type="match status" value="1"/>
</dbReference>
<dbReference type="PANTHER" id="PTHR43362">
    <property type="entry name" value="MANNITOL DEHYDROGENASE DSF1-RELATED"/>
    <property type="match status" value="1"/>
</dbReference>
<gene>
    <name evidence="5" type="ORF">I8J31_01460</name>
</gene>
<dbReference type="SUPFAM" id="SSF48179">
    <property type="entry name" value="6-phosphogluconate dehydrogenase C-terminal domain-like"/>
    <property type="match status" value="1"/>
</dbReference>
<dbReference type="Pfam" id="PF08125">
    <property type="entry name" value="Mannitol_dh_C"/>
    <property type="match status" value="1"/>
</dbReference>
<reference evidence="5" key="1">
    <citation type="submission" date="2020-12" db="EMBL/GenBank/DDBJ databases">
        <title>Marinomonas arctica sp. nov., a psychrotolerant bacterium isolated from the Arctic.</title>
        <authorList>
            <person name="Zhang Y."/>
        </authorList>
    </citation>
    <scope>NUCLEOTIDE SEQUENCE</scope>
    <source>
        <strain evidence="5">C1424</strain>
    </source>
</reference>
<dbReference type="EMBL" id="JAEMNX010000001">
    <property type="protein sequence ID" value="MBJ7536341.1"/>
    <property type="molecule type" value="Genomic_DNA"/>
</dbReference>
<dbReference type="AlphaFoldDB" id="A0A934JID2"/>
<organism evidence="5 6">
    <name type="scientific">Marinomonas transparens</name>
    <dbReference type="NCBI Taxonomy" id="2795388"/>
    <lineage>
        <taxon>Bacteria</taxon>
        <taxon>Pseudomonadati</taxon>
        <taxon>Pseudomonadota</taxon>
        <taxon>Gammaproteobacteria</taxon>
        <taxon>Oceanospirillales</taxon>
        <taxon>Oceanospirillaceae</taxon>
        <taxon>Marinomonas</taxon>
    </lineage>
</organism>
<evidence type="ECO:0000313" key="5">
    <source>
        <dbReference type="EMBL" id="MBJ7536341.1"/>
    </source>
</evidence>
<dbReference type="GO" id="GO:0019594">
    <property type="term" value="P:mannitol metabolic process"/>
    <property type="evidence" value="ECO:0007669"/>
    <property type="project" value="InterPro"/>
</dbReference>
<evidence type="ECO:0000313" key="6">
    <source>
        <dbReference type="Proteomes" id="UP000628710"/>
    </source>
</evidence>
<comment type="caution">
    <text evidence="5">The sequence shown here is derived from an EMBL/GenBank/DDBJ whole genome shotgun (WGS) entry which is preliminary data.</text>
</comment>
<dbReference type="InterPro" id="IPR023027">
    <property type="entry name" value="Mannitol_DH_CS"/>
</dbReference>
<feature type="domain" description="Mannitol dehydrogenase C-terminal" evidence="4">
    <location>
        <begin position="277"/>
        <end position="472"/>
    </location>
</feature>
<dbReference type="GO" id="GO:0016616">
    <property type="term" value="F:oxidoreductase activity, acting on the CH-OH group of donors, NAD or NADP as acceptor"/>
    <property type="evidence" value="ECO:0007669"/>
    <property type="project" value="TreeGrafter"/>
</dbReference>
<dbReference type="InterPro" id="IPR013118">
    <property type="entry name" value="Mannitol_DH_C"/>
</dbReference>
<keyword evidence="2" id="KW-0520">NAD</keyword>
<proteinExistence type="predicted"/>
<dbReference type="InterPro" id="IPR000669">
    <property type="entry name" value="Mannitol_DH"/>
</dbReference>
<dbReference type="PANTHER" id="PTHR43362:SF1">
    <property type="entry name" value="MANNITOL DEHYDROGENASE 2-RELATED"/>
    <property type="match status" value="1"/>
</dbReference>
<dbReference type="Gene3D" id="3.40.50.720">
    <property type="entry name" value="NAD(P)-binding Rossmann-like Domain"/>
    <property type="match status" value="1"/>
</dbReference>
<feature type="domain" description="Mannitol dehydrogenase N-terminal" evidence="3">
    <location>
        <begin position="18"/>
        <end position="268"/>
    </location>
</feature>
<accession>A0A934JID2</accession>
<dbReference type="InterPro" id="IPR013328">
    <property type="entry name" value="6PGD_dom2"/>
</dbReference>
<keyword evidence="6" id="KW-1185">Reference proteome</keyword>
<evidence type="ECO:0000259" key="3">
    <source>
        <dbReference type="Pfam" id="PF01232"/>
    </source>
</evidence>
<evidence type="ECO:0000256" key="2">
    <source>
        <dbReference type="ARBA" id="ARBA00023027"/>
    </source>
</evidence>
<evidence type="ECO:0000259" key="4">
    <source>
        <dbReference type="Pfam" id="PF08125"/>
    </source>
</evidence>
<dbReference type="InterPro" id="IPR013131">
    <property type="entry name" value="Mannitol_DH_N"/>
</dbReference>
<dbReference type="PROSITE" id="PS00974">
    <property type="entry name" value="MANNITOL_DHGENASE"/>
    <property type="match status" value="1"/>
</dbReference>
<name>A0A934JID2_9GAMM</name>
<protein>
    <submittedName>
        <fullName evidence="5">Mannitol dehydrogenase family protein</fullName>
    </submittedName>
</protein>
<dbReference type="PRINTS" id="PR00084">
    <property type="entry name" value="MTLDHDRGNASE"/>
</dbReference>
<dbReference type="SUPFAM" id="SSF51735">
    <property type="entry name" value="NAD(P)-binding Rossmann-fold domains"/>
    <property type="match status" value="1"/>
</dbReference>
<dbReference type="Proteomes" id="UP000628710">
    <property type="component" value="Unassembled WGS sequence"/>
</dbReference>
<dbReference type="InterPro" id="IPR050988">
    <property type="entry name" value="Mannitol_DH/Oxidoreductase"/>
</dbReference>
<dbReference type="InterPro" id="IPR008927">
    <property type="entry name" value="6-PGluconate_DH-like_C_sf"/>
</dbReference>
<keyword evidence="1" id="KW-0560">Oxidoreductase</keyword>
<sequence length="490" mass="54841">MQIQHIDSVLEPGLHQIGIVHIGLGAFHRAHQAVYMEQTLALHGGDWMIASANIRSNHKLVEQLEAAQHRYHVVEYADTKTARVREIKSIKTSFFSGSDDGQIGLIAQMTAPETKIVTLTVTEKGYYLSPSSGALLIDHADIQHDLRQPSQPRTALGLILASLKQRREQGIEPFTVLSCDNMPHNGLRSKGAVVALAKEQDTELAQWIEQKVAFPNSMVDRIVPAVTTEDLAMIKADTGINEPTVVKCEQFSQWVVEDNFPTGRPRWESAGVQMVADVSHYEMMKLRMLNGSHSLLAYLGSLAGYQTVAEAMKEADIRTFLEYYMLQEVVPTLANFRYEALATYCQQLLVRFENDSLQHQLKQIAMDGSQKLPQRWLSGLTELQAQSLPASAIELGIASWMTFLCRAQHNQHSINDPLENELFDLVRRYRDVSTDSSIELVTALLQRNDIFPASLCSNQAFIKRLSVLVEALLSGVEAQNLMRASFSIQK</sequence>